<keyword evidence="2" id="KW-1185">Reference proteome</keyword>
<dbReference type="Proteomes" id="UP000494363">
    <property type="component" value="Unassembled WGS sequence"/>
</dbReference>
<sequence length="86" mass="9089">MPGLWVRRFGTIQQGKASIPAGVGLQAGSLQHILPGWIAADARFSTLIPNPTGLLPAVRSLVDVLAVELPEALEFAPDEGQGFEVK</sequence>
<dbReference type="AlphaFoldDB" id="A0A6J5ETR4"/>
<dbReference type="RefSeq" id="WP_246356114.1">
    <property type="nucleotide sequence ID" value="NZ_CADIKH010000040.1"/>
</dbReference>
<proteinExistence type="predicted"/>
<dbReference type="EMBL" id="CADIKH010000040">
    <property type="protein sequence ID" value="CAB3769334.1"/>
    <property type="molecule type" value="Genomic_DNA"/>
</dbReference>
<name>A0A6J5ETR4_9BURK</name>
<accession>A0A6J5ETR4</accession>
<organism evidence="1 2">
    <name type="scientific">Paraburkholderia humisilvae</name>
    <dbReference type="NCBI Taxonomy" id="627669"/>
    <lineage>
        <taxon>Bacteria</taxon>
        <taxon>Pseudomonadati</taxon>
        <taxon>Pseudomonadota</taxon>
        <taxon>Betaproteobacteria</taxon>
        <taxon>Burkholderiales</taxon>
        <taxon>Burkholderiaceae</taxon>
        <taxon>Paraburkholderia</taxon>
    </lineage>
</organism>
<reference evidence="1 2" key="1">
    <citation type="submission" date="2020-04" db="EMBL/GenBank/DDBJ databases">
        <authorList>
            <person name="De Canck E."/>
        </authorList>
    </citation>
    <scope>NUCLEOTIDE SEQUENCE [LARGE SCALE GENOMIC DNA]</scope>
    <source>
        <strain evidence="1 2">LMG 29542</strain>
    </source>
</reference>
<gene>
    <name evidence="1" type="ORF">LMG29542_06092</name>
</gene>
<evidence type="ECO:0000313" key="1">
    <source>
        <dbReference type="EMBL" id="CAB3769334.1"/>
    </source>
</evidence>
<protein>
    <submittedName>
        <fullName evidence="1">Uncharacterized protein</fullName>
    </submittedName>
</protein>
<evidence type="ECO:0000313" key="2">
    <source>
        <dbReference type="Proteomes" id="UP000494363"/>
    </source>
</evidence>